<dbReference type="EMBL" id="JAXCGZ010002035">
    <property type="protein sequence ID" value="KAK7084603.1"/>
    <property type="molecule type" value="Genomic_DNA"/>
</dbReference>
<name>A0AAN8XN05_HALRR</name>
<reference evidence="1 2" key="1">
    <citation type="submission" date="2023-11" db="EMBL/GenBank/DDBJ databases">
        <title>Halocaridina rubra genome assembly.</title>
        <authorList>
            <person name="Smith C."/>
        </authorList>
    </citation>
    <scope>NUCLEOTIDE SEQUENCE [LARGE SCALE GENOMIC DNA]</scope>
    <source>
        <strain evidence="1">EP-1</strain>
        <tissue evidence="1">Whole</tissue>
    </source>
</reference>
<keyword evidence="2" id="KW-1185">Reference proteome</keyword>
<organism evidence="1 2">
    <name type="scientific">Halocaridina rubra</name>
    <name type="common">Hawaiian red shrimp</name>
    <dbReference type="NCBI Taxonomy" id="373956"/>
    <lineage>
        <taxon>Eukaryota</taxon>
        <taxon>Metazoa</taxon>
        <taxon>Ecdysozoa</taxon>
        <taxon>Arthropoda</taxon>
        <taxon>Crustacea</taxon>
        <taxon>Multicrustacea</taxon>
        <taxon>Malacostraca</taxon>
        <taxon>Eumalacostraca</taxon>
        <taxon>Eucarida</taxon>
        <taxon>Decapoda</taxon>
        <taxon>Pleocyemata</taxon>
        <taxon>Caridea</taxon>
        <taxon>Atyoidea</taxon>
        <taxon>Atyidae</taxon>
        <taxon>Halocaridina</taxon>
    </lineage>
</organism>
<accession>A0AAN8XN05</accession>
<proteinExistence type="predicted"/>
<gene>
    <name evidence="1" type="ORF">SK128_010578</name>
</gene>
<dbReference type="Proteomes" id="UP001381693">
    <property type="component" value="Unassembled WGS sequence"/>
</dbReference>
<dbReference type="AlphaFoldDB" id="A0AAN8XN05"/>
<evidence type="ECO:0000313" key="1">
    <source>
        <dbReference type="EMBL" id="KAK7084603.1"/>
    </source>
</evidence>
<evidence type="ECO:0000313" key="2">
    <source>
        <dbReference type="Proteomes" id="UP001381693"/>
    </source>
</evidence>
<comment type="caution">
    <text evidence="1">The sequence shown here is derived from an EMBL/GenBank/DDBJ whole genome shotgun (WGS) entry which is preliminary data.</text>
</comment>
<sequence length="166" mass="17808">MGSDITVLGKRQLDLLHIPGSSLQPPSSTTMLTADGSEMAPPAGSLQATLHVGTWSCTAKKKVHEAVQIPVLSDAHCQELAILSPDFPKPILEDLNMAPLKPMVGQPIRIHLKDDAITFTIHTPRPTPFAIQNLVNEKLHSIVQQGIIKPVGDNPSKGCHSLVITP</sequence>
<protein>
    <submittedName>
        <fullName evidence="1">Uncharacterized protein</fullName>
    </submittedName>
</protein>